<dbReference type="PANTHER" id="PTHR43771:SF2">
    <property type="entry name" value="PHOSPHOMANNOMUTASE_PHOSPHOGLUCOMUTASE"/>
    <property type="match status" value="1"/>
</dbReference>
<evidence type="ECO:0000259" key="9">
    <source>
        <dbReference type="Pfam" id="PF02878"/>
    </source>
</evidence>
<evidence type="ECO:0000256" key="7">
    <source>
        <dbReference type="RuleBase" id="RU004326"/>
    </source>
</evidence>
<dbReference type="InterPro" id="IPR005841">
    <property type="entry name" value="Alpha-D-phosphohexomutase_SF"/>
</dbReference>
<dbReference type="EMBL" id="CP000473">
    <property type="protein sequence ID" value="ABJ87397.1"/>
    <property type="molecule type" value="Genomic_DNA"/>
</dbReference>
<sequence length="454" mass="50259">MFKSTIFREYDIRGIADVELLDADVEQLGRAFGTYMRRHAGSKVNLGRDTRLSSPRLRDALIRGLMASGCQVTDIGVVPTPVLYYSVFHLKADGAVMITGSHNPSEFNGFKTVCGASTIHGEAIQEIRMLIERQDFESGEGTEASADMVTPYVEEVASQFHFKRRVGCVFDAGNGTGGPVMHRILERINVAATEMYFEMDGRFPNHHPDPTVPENLRALIDKVRETKADLGIAFDGDTDRIGAVDDQGTVVWGDQLMIIYGREILTRKPGATFIGEVKCSQLMYDDLKARGGNPIMWKTGHSLIKAKMQETGAELAGEMSGHMFFADRYYGFDDALYSACRLLEIVSNSGQPLSAQLADMPKTVTTPEIRFDCPDELKFAVVSRAMAELRAKHKTLDVDGVRVIFPNGWGLVRASNTQPVLVMRFEATTPELLQEYRREVESVVERAKGAAQSA</sequence>
<dbReference type="FunCoup" id="Q01SH3">
    <property type="interactions" value="327"/>
</dbReference>
<keyword evidence="4 7" id="KW-0479">Metal-binding</keyword>
<protein>
    <submittedName>
        <fullName evidence="12">Phosphomannomutase</fullName>
        <ecNumber evidence="12">5.4.2.8</ecNumber>
    </submittedName>
</protein>
<keyword evidence="5 7" id="KW-0460">Magnesium</keyword>
<gene>
    <name evidence="12" type="ordered locus">Acid_6473</name>
</gene>
<dbReference type="EC" id="5.4.2.8" evidence="12"/>
<feature type="domain" description="Alpha-D-phosphohexomutase C-terminal" evidence="8">
    <location>
        <begin position="368"/>
        <end position="441"/>
    </location>
</feature>
<dbReference type="GO" id="GO:0000287">
    <property type="term" value="F:magnesium ion binding"/>
    <property type="evidence" value="ECO:0007669"/>
    <property type="project" value="InterPro"/>
</dbReference>
<feature type="domain" description="Alpha-D-phosphohexomutase alpha/beta/alpha" evidence="10">
    <location>
        <begin position="151"/>
        <end position="248"/>
    </location>
</feature>
<dbReference type="STRING" id="234267.Acid_6473"/>
<name>Q01SH3_SOLUE</name>
<dbReference type="InterPro" id="IPR005843">
    <property type="entry name" value="A-D-PHexomutase_C"/>
</dbReference>
<dbReference type="InterPro" id="IPR016066">
    <property type="entry name" value="A-D-PHexomutase_CS"/>
</dbReference>
<evidence type="ECO:0000259" key="10">
    <source>
        <dbReference type="Pfam" id="PF02879"/>
    </source>
</evidence>
<evidence type="ECO:0000313" key="12">
    <source>
        <dbReference type="EMBL" id="ABJ87397.1"/>
    </source>
</evidence>
<proteinExistence type="inferred from homology"/>
<dbReference type="eggNOG" id="COG1109">
    <property type="taxonomic scope" value="Bacteria"/>
</dbReference>
<dbReference type="PANTHER" id="PTHR43771">
    <property type="entry name" value="PHOSPHOMANNOMUTASE"/>
    <property type="match status" value="1"/>
</dbReference>
<dbReference type="SUPFAM" id="SSF53738">
    <property type="entry name" value="Phosphoglucomutase, first 3 domains"/>
    <property type="match status" value="3"/>
</dbReference>
<comment type="similarity">
    <text evidence="2 7">Belongs to the phosphohexose mutase family.</text>
</comment>
<dbReference type="InterPro" id="IPR005845">
    <property type="entry name" value="A-D-PHexomutase_a/b/a-II"/>
</dbReference>
<accession>Q01SH3</accession>
<dbReference type="HOGENOM" id="CLU_016950_9_1_0"/>
<dbReference type="Pfam" id="PF02880">
    <property type="entry name" value="PGM_PMM_III"/>
    <property type="match status" value="1"/>
</dbReference>
<dbReference type="InterPro" id="IPR036900">
    <property type="entry name" value="A-D-PHexomutase_C_sf"/>
</dbReference>
<keyword evidence="3" id="KW-0597">Phosphoprotein</keyword>
<keyword evidence="6 12" id="KW-0413">Isomerase</keyword>
<dbReference type="Pfam" id="PF00408">
    <property type="entry name" value="PGM_PMM_IV"/>
    <property type="match status" value="1"/>
</dbReference>
<dbReference type="Gene3D" id="3.40.120.10">
    <property type="entry name" value="Alpha-D-Glucose-1,6-Bisphosphate, subunit A, domain 3"/>
    <property type="match status" value="3"/>
</dbReference>
<dbReference type="GO" id="GO:0005975">
    <property type="term" value="P:carbohydrate metabolic process"/>
    <property type="evidence" value="ECO:0007669"/>
    <property type="project" value="InterPro"/>
</dbReference>
<evidence type="ECO:0000256" key="1">
    <source>
        <dbReference type="ARBA" id="ARBA00001946"/>
    </source>
</evidence>
<dbReference type="PROSITE" id="PS00710">
    <property type="entry name" value="PGM_PMM"/>
    <property type="match status" value="1"/>
</dbReference>
<dbReference type="PRINTS" id="PR00509">
    <property type="entry name" value="PGMPMM"/>
</dbReference>
<dbReference type="OrthoDB" id="9806956at2"/>
<dbReference type="InterPro" id="IPR005844">
    <property type="entry name" value="A-D-PHexomutase_a/b/a-I"/>
</dbReference>
<organism evidence="12">
    <name type="scientific">Solibacter usitatus (strain Ellin6076)</name>
    <dbReference type="NCBI Taxonomy" id="234267"/>
    <lineage>
        <taxon>Bacteria</taxon>
        <taxon>Pseudomonadati</taxon>
        <taxon>Acidobacteriota</taxon>
        <taxon>Terriglobia</taxon>
        <taxon>Bryobacterales</taxon>
        <taxon>Solibacteraceae</taxon>
        <taxon>Candidatus Solibacter</taxon>
    </lineage>
</organism>
<evidence type="ECO:0000259" key="8">
    <source>
        <dbReference type="Pfam" id="PF00408"/>
    </source>
</evidence>
<comment type="cofactor">
    <cofactor evidence="1">
        <name>Mg(2+)</name>
        <dbReference type="ChEBI" id="CHEBI:18420"/>
    </cofactor>
</comment>
<evidence type="ECO:0000256" key="3">
    <source>
        <dbReference type="ARBA" id="ARBA00022553"/>
    </source>
</evidence>
<dbReference type="Pfam" id="PF02879">
    <property type="entry name" value="PGM_PMM_II"/>
    <property type="match status" value="1"/>
</dbReference>
<evidence type="ECO:0000256" key="2">
    <source>
        <dbReference type="ARBA" id="ARBA00010231"/>
    </source>
</evidence>
<evidence type="ECO:0000256" key="5">
    <source>
        <dbReference type="ARBA" id="ARBA00022842"/>
    </source>
</evidence>
<dbReference type="AlphaFoldDB" id="Q01SH3"/>
<dbReference type="SUPFAM" id="SSF55957">
    <property type="entry name" value="Phosphoglucomutase, C-terminal domain"/>
    <property type="match status" value="1"/>
</dbReference>
<evidence type="ECO:0000256" key="6">
    <source>
        <dbReference type="ARBA" id="ARBA00023235"/>
    </source>
</evidence>
<dbReference type="GO" id="GO:0004615">
    <property type="term" value="F:phosphomannomutase activity"/>
    <property type="evidence" value="ECO:0007669"/>
    <property type="project" value="UniProtKB-EC"/>
</dbReference>
<dbReference type="KEGG" id="sus:Acid_6473"/>
<dbReference type="Pfam" id="PF02878">
    <property type="entry name" value="PGM_PMM_I"/>
    <property type="match status" value="1"/>
</dbReference>
<evidence type="ECO:0000259" key="11">
    <source>
        <dbReference type="Pfam" id="PF02880"/>
    </source>
</evidence>
<dbReference type="InterPro" id="IPR016055">
    <property type="entry name" value="A-D-PHexomutase_a/b/a-I/II/III"/>
</dbReference>
<dbReference type="InParanoid" id="Q01SH3"/>
<reference evidence="12" key="1">
    <citation type="submission" date="2006-10" db="EMBL/GenBank/DDBJ databases">
        <title>Complete sequence of Solibacter usitatus Ellin6076.</title>
        <authorList>
            <consortium name="US DOE Joint Genome Institute"/>
            <person name="Copeland A."/>
            <person name="Lucas S."/>
            <person name="Lapidus A."/>
            <person name="Barry K."/>
            <person name="Detter J.C."/>
            <person name="Glavina del Rio T."/>
            <person name="Hammon N."/>
            <person name="Israni S."/>
            <person name="Dalin E."/>
            <person name="Tice H."/>
            <person name="Pitluck S."/>
            <person name="Thompson L.S."/>
            <person name="Brettin T."/>
            <person name="Bruce D."/>
            <person name="Han C."/>
            <person name="Tapia R."/>
            <person name="Gilna P."/>
            <person name="Schmutz J."/>
            <person name="Larimer F."/>
            <person name="Land M."/>
            <person name="Hauser L."/>
            <person name="Kyrpides N."/>
            <person name="Mikhailova N."/>
            <person name="Janssen P.H."/>
            <person name="Kuske C.R."/>
            <person name="Richardson P."/>
        </authorList>
    </citation>
    <scope>NUCLEOTIDE SEQUENCE</scope>
    <source>
        <strain evidence="12">Ellin6076</strain>
    </source>
</reference>
<dbReference type="CDD" id="cd03089">
    <property type="entry name" value="PMM_PGM"/>
    <property type="match status" value="1"/>
</dbReference>
<evidence type="ECO:0000256" key="4">
    <source>
        <dbReference type="ARBA" id="ARBA00022723"/>
    </source>
</evidence>
<feature type="domain" description="Alpha-D-phosphohexomutase alpha/beta/alpha" evidence="9">
    <location>
        <begin position="6"/>
        <end position="136"/>
    </location>
</feature>
<dbReference type="Gene3D" id="3.30.310.50">
    <property type="entry name" value="Alpha-D-phosphohexomutase, C-terminal domain"/>
    <property type="match status" value="1"/>
</dbReference>
<dbReference type="InterPro" id="IPR005846">
    <property type="entry name" value="A-D-PHexomutase_a/b/a-III"/>
</dbReference>
<feature type="domain" description="Alpha-D-phosphohexomutase alpha/beta/alpha" evidence="11">
    <location>
        <begin position="252"/>
        <end position="362"/>
    </location>
</feature>